<reference evidence="1 2" key="1">
    <citation type="submission" date="2020-08" db="EMBL/GenBank/DDBJ databases">
        <title>Genomic Encyclopedia of Type Strains, Phase IV (KMG-V): Genome sequencing to study the core and pangenomes of soil and plant-associated prokaryotes.</title>
        <authorList>
            <person name="Whitman W."/>
        </authorList>
    </citation>
    <scope>NUCLEOTIDE SEQUENCE [LARGE SCALE GENOMIC DNA]</scope>
    <source>
        <strain evidence="1 2">M8UP14</strain>
    </source>
</reference>
<name>A0A7W8E669_9BACT</name>
<evidence type="ECO:0000313" key="2">
    <source>
        <dbReference type="Proteomes" id="UP000540989"/>
    </source>
</evidence>
<dbReference type="EMBL" id="JACHIP010000009">
    <property type="protein sequence ID" value="MBB5060019.1"/>
    <property type="molecule type" value="Genomic_DNA"/>
</dbReference>
<sequence length="148" mass="16513">MVPHRAAFGEIAALTVKHVAMRGRPDGYLSLDNVWSAAATPSTLRGTANCNLGCRRADVRRREEKHSPSRSRSSWPRQCRLLKLVGGFDLPWHQVDAVSFGVSMPLHDHLAGNFRFLIYTVARNRGVFNPTDRLAAVPWLVQISKAIL</sequence>
<dbReference type="Proteomes" id="UP000540989">
    <property type="component" value="Unassembled WGS sequence"/>
</dbReference>
<gene>
    <name evidence="1" type="ORF">HDF16_004755</name>
</gene>
<protein>
    <submittedName>
        <fullName evidence="1">Uncharacterized protein</fullName>
    </submittedName>
</protein>
<evidence type="ECO:0000313" key="1">
    <source>
        <dbReference type="EMBL" id="MBB5060019.1"/>
    </source>
</evidence>
<keyword evidence="2" id="KW-1185">Reference proteome</keyword>
<comment type="caution">
    <text evidence="1">The sequence shown here is derived from an EMBL/GenBank/DDBJ whole genome shotgun (WGS) entry which is preliminary data.</text>
</comment>
<accession>A0A7W8E669</accession>
<dbReference type="AlphaFoldDB" id="A0A7W8E669"/>
<proteinExistence type="predicted"/>
<organism evidence="1 2">
    <name type="scientific">Granulicella aggregans</name>
    <dbReference type="NCBI Taxonomy" id="474949"/>
    <lineage>
        <taxon>Bacteria</taxon>
        <taxon>Pseudomonadati</taxon>
        <taxon>Acidobacteriota</taxon>
        <taxon>Terriglobia</taxon>
        <taxon>Terriglobales</taxon>
        <taxon>Acidobacteriaceae</taxon>
        <taxon>Granulicella</taxon>
    </lineage>
</organism>